<dbReference type="Pfam" id="PF00013">
    <property type="entry name" value="KH_1"/>
    <property type="match status" value="1"/>
</dbReference>
<dbReference type="Gene3D" id="3.30.1370.10">
    <property type="entry name" value="K Homology domain, type 1"/>
    <property type="match status" value="1"/>
</dbReference>
<keyword evidence="1" id="KW-0677">Repeat</keyword>
<dbReference type="CDD" id="cd09031">
    <property type="entry name" value="KH-I_NOVA_rpt3"/>
    <property type="match status" value="1"/>
</dbReference>
<dbReference type="EMBL" id="KZ149945">
    <property type="protein sequence ID" value="PZC76795.1"/>
    <property type="molecule type" value="Genomic_DNA"/>
</dbReference>
<evidence type="ECO:0000313" key="5">
    <source>
        <dbReference type="Proteomes" id="UP000249218"/>
    </source>
</evidence>
<dbReference type="SMART" id="SM00322">
    <property type="entry name" value="KH"/>
    <property type="match status" value="1"/>
</dbReference>
<accession>A0A2W1BT29</accession>
<dbReference type="OrthoDB" id="441329at2759"/>
<dbReference type="GO" id="GO:0010468">
    <property type="term" value="P:regulation of gene expression"/>
    <property type="evidence" value="ECO:0007669"/>
    <property type="project" value="UniProtKB-ARBA"/>
</dbReference>
<dbReference type="SUPFAM" id="SSF54791">
    <property type="entry name" value="Eukaryotic type KH-domain (KH-domain type I)"/>
    <property type="match status" value="1"/>
</dbReference>
<evidence type="ECO:0000313" key="4">
    <source>
        <dbReference type="EMBL" id="PZC76795.1"/>
    </source>
</evidence>
<feature type="domain" description="K Homology" evidence="3">
    <location>
        <begin position="70"/>
        <end position="143"/>
    </location>
</feature>
<gene>
    <name evidence="4" type="primary">HaOG204112</name>
    <name evidence="4" type="ORF">B5X24_HaOG204112</name>
</gene>
<keyword evidence="2" id="KW-0694">RNA-binding</keyword>
<dbReference type="PANTHER" id="PTHR10288">
    <property type="entry name" value="KH DOMAIN CONTAINING RNA BINDING PROTEIN"/>
    <property type="match status" value="1"/>
</dbReference>
<dbReference type="InterPro" id="IPR036612">
    <property type="entry name" value="KH_dom_type_1_sf"/>
</dbReference>
<dbReference type="InterPro" id="IPR004087">
    <property type="entry name" value="KH_dom"/>
</dbReference>
<name>A0A2W1BT29_HELAM</name>
<dbReference type="PROSITE" id="PS50084">
    <property type="entry name" value="KH_TYPE_1"/>
    <property type="match status" value="1"/>
</dbReference>
<proteinExistence type="predicted"/>
<reference evidence="4 5" key="1">
    <citation type="journal article" date="2017" name="BMC Biol.">
        <title>Genomic innovations, transcriptional plasticity and gene loss underlying the evolution and divergence of two highly polyphagous and invasive Helicoverpa pest species.</title>
        <authorList>
            <person name="Pearce S.L."/>
            <person name="Clarke D.F."/>
            <person name="East P.D."/>
            <person name="Elfekih S."/>
            <person name="Gordon K.H."/>
            <person name="Jermiin L.S."/>
            <person name="McGaughran A."/>
            <person name="Oakeshott J.G."/>
            <person name="Papanikolaou A."/>
            <person name="Perera O.P."/>
            <person name="Rane R.V."/>
            <person name="Richards S."/>
            <person name="Tay W.T."/>
            <person name="Walsh T.K."/>
            <person name="Anderson A."/>
            <person name="Anderson C.J."/>
            <person name="Asgari S."/>
            <person name="Board P.G."/>
            <person name="Bretschneider A."/>
            <person name="Campbell P.M."/>
            <person name="Chertemps T."/>
            <person name="Christeller J.T."/>
            <person name="Coppin C.W."/>
            <person name="Downes S.J."/>
            <person name="Duan G."/>
            <person name="Farnsworth C.A."/>
            <person name="Good R.T."/>
            <person name="Han L.B."/>
            <person name="Han Y.C."/>
            <person name="Hatje K."/>
            <person name="Horne I."/>
            <person name="Huang Y.P."/>
            <person name="Hughes D.S."/>
            <person name="Jacquin-Joly E."/>
            <person name="James W."/>
            <person name="Jhangiani S."/>
            <person name="Kollmar M."/>
            <person name="Kuwar S.S."/>
            <person name="Li S."/>
            <person name="Liu N.Y."/>
            <person name="Maibeche M.T."/>
            <person name="Miller J.R."/>
            <person name="Montagne N."/>
            <person name="Perry T."/>
            <person name="Qu J."/>
            <person name="Song S.V."/>
            <person name="Sutton G.G."/>
            <person name="Vogel H."/>
            <person name="Walenz B.P."/>
            <person name="Xu W."/>
            <person name="Zhang H.J."/>
            <person name="Zou Z."/>
            <person name="Batterham P."/>
            <person name="Edwards O.R."/>
            <person name="Feyereisen R."/>
            <person name="Gibbs R.A."/>
            <person name="Heckel D.G."/>
            <person name="McGrath A."/>
            <person name="Robin C."/>
            <person name="Scherer S.E."/>
            <person name="Worley K.C."/>
            <person name="Wu Y.D."/>
        </authorList>
    </citation>
    <scope>NUCLEOTIDE SEQUENCE [LARGE SCALE GENOMIC DNA]</scope>
    <source>
        <strain evidence="4">Harm_GR_Male_#8</strain>
        <tissue evidence="4">Whole organism</tissue>
    </source>
</reference>
<dbReference type="InterPro" id="IPR004088">
    <property type="entry name" value="KH_dom_type_1"/>
</dbReference>
<dbReference type="GO" id="GO:0003723">
    <property type="term" value="F:RNA binding"/>
    <property type="evidence" value="ECO:0007669"/>
    <property type="project" value="UniProtKB-UniRule"/>
</dbReference>
<evidence type="ECO:0000256" key="1">
    <source>
        <dbReference type="ARBA" id="ARBA00022737"/>
    </source>
</evidence>
<organism evidence="4 5">
    <name type="scientific">Helicoverpa armigera</name>
    <name type="common">Cotton bollworm</name>
    <name type="synonym">Heliothis armigera</name>
    <dbReference type="NCBI Taxonomy" id="29058"/>
    <lineage>
        <taxon>Eukaryota</taxon>
        <taxon>Metazoa</taxon>
        <taxon>Ecdysozoa</taxon>
        <taxon>Arthropoda</taxon>
        <taxon>Hexapoda</taxon>
        <taxon>Insecta</taxon>
        <taxon>Pterygota</taxon>
        <taxon>Neoptera</taxon>
        <taxon>Endopterygota</taxon>
        <taxon>Lepidoptera</taxon>
        <taxon>Glossata</taxon>
        <taxon>Ditrysia</taxon>
        <taxon>Noctuoidea</taxon>
        <taxon>Noctuidae</taxon>
        <taxon>Heliothinae</taxon>
        <taxon>Helicoverpa</taxon>
    </lineage>
</organism>
<keyword evidence="5" id="KW-1185">Reference proteome</keyword>
<sequence>MNGHANGSVGGARGGSLERFAEVAFEALRPPAVAPISLSAGVGGVGGVAGFPSASLLPLSKSPTPADAGAKDSKNVEIAEVIVGAILGPGGRSLVEIQQMSGANIQISKKGTFAPGTRNRIVTISGSATAISNAQYLIDQKIQEEELKRTRHNAISGLMQ</sequence>
<protein>
    <recommendedName>
        <fullName evidence="3">K Homology domain-containing protein</fullName>
    </recommendedName>
</protein>
<evidence type="ECO:0000259" key="3">
    <source>
        <dbReference type="SMART" id="SM00322"/>
    </source>
</evidence>
<evidence type="ECO:0000256" key="2">
    <source>
        <dbReference type="PROSITE-ProRule" id="PRU00117"/>
    </source>
</evidence>
<dbReference type="InterPro" id="IPR047274">
    <property type="entry name" value="KH-I_NOVA_rpt3"/>
</dbReference>
<dbReference type="Proteomes" id="UP000249218">
    <property type="component" value="Unassembled WGS sequence"/>
</dbReference>
<dbReference type="AlphaFoldDB" id="A0A2W1BT29"/>